<dbReference type="Pfam" id="PF12923">
    <property type="entry name" value="RRP7"/>
    <property type="match status" value="1"/>
</dbReference>
<dbReference type="InterPro" id="IPR024326">
    <property type="entry name" value="RRP7_C"/>
</dbReference>
<dbReference type="Gene3D" id="6.10.250.1770">
    <property type="match status" value="1"/>
</dbReference>
<dbReference type="CDD" id="cd12950">
    <property type="entry name" value="RRP7_Rrp7p"/>
    <property type="match status" value="1"/>
</dbReference>
<organism evidence="5 6">
    <name type="scientific">Pyricularia oryzae</name>
    <name type="common">Rice blast fungus</name>
    <name type="synonym">Magnaporthe oryzae</name>
    <dbReference type="NCBI Taxonomy" id="318829"/>
    <lineage>
        <taxon>Eukaryota</taxon>
        <taxon>Fungi</taxon>
        <taxon>Dikarya</taxon>
        <taxon>Ascomycota</taxon>
        <taxon>Pezizomycotina</taxon>
        <taxon>Sordariomycetes</taxon>
        <taxon>Sordariomycetidae</taxon>
        <taxon>Magnaporthales</taxon>
        <taxon>Pyriculariaceae</taxon>
        <taxon>Pyricularia</taxon>
    </lineage>
</organism>
<evidence type="ECO:0000256" key="1">
    <source>
        <dbReference type="ARBA" id="ARBA00006110"/>
    </source>
</evidence>
<evidence type="ECO:0000313" key="6">
    <source>
        <dbReference type="Proteomes" id="UP000294847"/>
    </source>
</evidence>
<dbReference type="OMA" id="GIHKWIA"/>
<evidence type="ECO:0000259" key="4">
    <source>
        <dbReference type="Pfam" id="PF17799"/>
    </source>
</evidence>
<dbReference type="GO" id="GO:0000028">
    <property type="term" value="P:ribosomal small subunit assembly"/>
    <property type="evidence" value="ECO:0007669"/>
    <property type="project" value="TreeGrafter"/>
</dbReference>
<feature type="domain" description="Ribosomal RNA-processing protein 7 C-terminal" evidence="3">
    <location>
        <begin position="206"/>
        <end position="327"/>
    </location>
</feature>
<dbReference type="PANTHER" id="PTHR13191">
    <property type="entry name" value="RIBOSOMAL RNA PROCESSING PROTEIN 7-RELATED"/>
    <property type="match status" value="1"/>
</dbReference>
<dbReference type="VEuPathDB" id="FungiDB:M_BR32_EuGene_00025751"/>
<dbReference type="GO" id="GO:0006364">
    <property type="term" value="P:rRNA processing"/>
    <property type="evidence" value="ECO:0007669"/>
    <property type="project" value="TreeGrafter"/>
</dbReference>
<feature type="region of interest" description="Disordered" evidence="2">
    <location>
        <begin position="93"/>
        <end position="136"/>
    </location>
</feature>
<evidence type="ECO:0000256" key="2">
    <source>
        <dbReference type="SAM" id="MobiDB-lite"/>
    </source>
</evidence>
<protein>
    <submittedName>
        <fullName evidence="5">Uncharacterized protein</fullName>
    </submittedName>
</protein>
<reference evidence="5 6" key="1">
    <citation type="journal article" date="2019" name="Mol. Biol. Evol.">
        <title>Blast fungal genomes show frequent chromosomal changes, gene gains and losses, and effector gene turnover.</title>
        <authorList>
            <person name="Gomez Luciano L.B."/>
            <person name="Jason Tsai I."/>
            <person name="Chuma I."/>
            <person name="Tosa Y."/>
            <person name="Chen Y.H."/>
            <person name="Li J.Y."/>
            <person name="Li M.Y."/>
            <person name="Jade Lu M.Y."/>
            <person name="Nakayashiki H."/>
            <person name="Li W.H."/>
        </authorList>
    </citation>
    <scope>NUCLEOTIDE SEQUENCE [LARGE SCALE GENOMIC DNA]</scope>
    <source>
        <strain evidence="5">MZ5-1-6</strain>
    </source>
</reference>
<feature type="compositionally biased region" description="Basic and acidic residues" evidence="2">
    <location>
        <begin position="261"/>
        <end position="279"/>
    </location>
</feature>
<accession>A0A4P7NK49</accession>
<feature type="compositionally biased region" description="Acidic residues" evidence="2">
    <location>
        <begin position="124"/>
        <end position="133"/>
    </location>
</feature>
<evidence type="ECO:0000259" key="3">
    <source>
        <dbReference type="Pfam" id="PF12923"/>
    </source>
</evidence>
<sequence>MKEATSPTRSSIGDFSILPISFPPTRAYPKAVLHHVYVRRNAPKIPTPDDDRSLFLANVPVDSTEAHFRAVFAALAGAGKFESISFEDDRRRRAAESSSVRPSQALRLAQTAHGSSKKRKRGEAEEEEEEDDQETARTLFETWPRRLHGSGGTAVVLLADERSVSVVLKAVGKVHKSKKYPVWGAGVEESAATELGAPWLRDHNRLCFPNKVVVQSAVDSFFILFNKREKEAAELAKRMRSEPDEDGFVTVVRGAGRSAPARRDEAEEARRRLAEREERKRQELGGFYRFQLREQKKAEQADLIRRFEEDRKKVSAMREKKGKFKPEA</sequence>
<feature type="domain" description="Rrp7 RRM-like N-terminal" evidence="4">
    <location>
        <begin position="13"/>
        <end position="189"/>
    </location>
</feature>
<dbReference type="InterPro" id="IPR040446">
    <property type="entry name" value="RRP7"/>
</dbReference>
<dbReference type="PANTHER" id="PTHR13191:SF0">
    <property type="entry name" value="RIBOSOMAL RNA-PROCESSING PROTEIN 7 HOMOLOG A-RELATED"/>
    <property type="match status" value="1"/>
</dbReference>
<proteinExistence type="inferred from homology"/>
<dbReference type="GO" id="GO:0034456">
    <property type="term" value="C:UTP-C complex"/>
    <property type="evidence" value="ECO:0007669"/>
    <property type="project" value="TreeGrafter"/>
</dbReference>
<dbReference type="EMBL" id="CP034208">
    <property type="protein sequence ID" value="QBZ62471.1"/>
    <property type="molecule type" value="Genomic_DNA"/>
</dbReference>
<dbReference type="CDD" id="cd12293">
    <property type="entry name" value="dRRM_Rrp7p"/>
    <property type="match status" value="1"/>
</dbReference>
<feature type="region of interest" description="Disordered" evidence="2">
    <location>
        <begin position="256"/>
        <end position="279"/>
    </location>
</feature>
<name>A0A4P7NK49_PYROR</name>
<dbReference type="InterPro" id="IPR040447">
    <property type="entry name" value="RRM_Rrp7"/>
</dbReference>
<dbReference type="Proteomes" id="UP000294847">
    <property type="component" value="Chromosome 5"/>
</dbReference>
<gene>
    <name evidence="5" type="ORF">PoMZ_11352</name>
</gene>
<dbReference type="GO" id="GO:0032545">
    <property type="term" value="C:CURI complex"/>
    <property type="evidence" value="ECO:0007669"/>
    <property type="project" value="TreeGrafter"/>
</dbReference>
<dbReference type="AlphaFoldDB" id="A0A4P7NK49"/>
<comment type="similarity">
    <text evidence="1">Belongs to the RRP7 family.</text>
</comment>
<evidence type="ECO:0000313" key="5">
    <source>
        <dbReference type="EMBL" id="QBZ62471.1"/>
    </source>
</evidence>
<dbReference type="Pfam" id="PF17799">
    <property type="entry name" value="RRM_Rrp7"/>
    <property type="match status" value="1"/>
</dbReference>